<feature type="transmembrane region" description="Helical" evidence="1">
    <location>
        <begin position="316"/>
        <end position="334"/>
    </location>
</feature>
<sequence>MQPTADSRPGAAQAASRPLTWVLSSAVTGVCVLVAFASMGGGLATSTVTMTAWISWDGSFLVLALVQATAFVAGLLMRRRWTWPLLGSAALTAMAVLPYLLPWLALPARFVYLLPAVVPLAVTAMLGAAQELLDSGAVGAAAGMAGSTVGASLIGGVTGAGWLRQEPWLPMAYVVLAVVGLASAVLTAVVRRSRPLPRVSGEPAAAQATPFGAHAARPALTPALVTGVLAALLAFVPVVVTGETLSAVLGVSLEALGRRSYVLVGAIGLVTLACAAALAALNGVRAFTGAAVAALAQVGAITSMTLAVHAAAFQSAAGPVAALLGFAVGCAVAVTRLRIPLAAAGCVAVVLVLLLAVAATGGEPEKLAAQGTWIPGALLLASLVAVATAATASAAPLTARRGGMAAVLGPITAALVTGGRQVLPLAEPRGGELESSSLGGVHHMVVSVGLFLLTALVVAGIGVADMLRARSAPR</sequence>
<feature type="transmembrane region" description="Helical" evidence="1">
    <location>
        <begin position="443"/>
        <end position="464"/>
    </location>
</feature>
<comment type="caution">
    <text evidence="2">The sequence shown here is derived from an EMBL/GenBank/DDBJ whole genome shotgun (WGS) entry which is preliminary data.</text>
</comment>
<dbReference type="RefSeq" id="WP_271221705.1">
    <property type="nucleotide sequence ID" value="NZ_BAAAVD010000029.1"/>
</dbReference>
<feature type="transmembrane region" description="Helical" evidence="1">
    <location>
        <begin position="219"/>
        <end position="240"/>
    </location>
</feature>
<evidence type="ECO:0000256" key="1">
    <source>
        <dbReference type="SAM" id="Phobius"/>
    </source>
</evidence>
<feature type="transmembrane region" description="Helical" evidence="1">
    <location>
        <begin position="21"/>
        <end position="41"/>
    </location>
</feature>
<feature type="transmembrane region" description="Helical" evidence="1">
    <location>
        <begin position="373"/>
        <end position="392"/>
    </location>
</feature>
<reference evidence="2" key="1">
    <citation type="journal article" date="2014" name="Int. J. Syst. Evol. Microbiol.">
        <title>Complete genome sequence of Corynebacterium casei LMG S-19264T (=DSM 44701T), isolated from a smear-ripened cheese.</title>
        <authorList>
            <consortium name="US DOE Joint Genome Institute (JGI-PGF)"/>
            <person name="Walter F."/>
            <person name="Albersmeier A."/>
            <person name="Kalinowski J."/>
            <person name="Ruckert C."/>
        </authorList>
    </citation>
    <scope>NUCLEOTIDE SEQUENCE</scope>
    <source>
        <strain evidence="2">VKM Ac-2007</strain>
    </source>
</reference>
<feature type="transmembrane region" description="Helical" evidence="1">
    <location>
        <begin position="260"/>
        <end position="281"/>
    </location>
</feature>
<evidence type="ECO:0000313" key="2">
    <source>
        <dbReference type="EMBL" id="GLK13419.1"/>
    </source>
</evidence>
<name>A0A9W6MG69_9ACTN</name>
<keyword evidence="1" id="KW-1133">Transmembrane helix</keyword>
<dbReference type="EMBL" id="BSEV01000022">
    <property type="protein sequence ID" value="GLK13419.1"/>
    <property type="molecule type" value="Genomic_DNA"/>
</dbReference>
<feature type="transmembrane region" description="Helical" evidence="1">
    <location>
        <begin position="141"/>
        <end position="162"/>
    </location>
</feature>
<evidence type="ECO:0000313" key="3">
    <source>
        <dbReference type="Proteomes" id="UP001143474"/>
    </source>
</evidence>
<feature type="transmembrane region" description="Helical" evidence="1">
    <location>
        <begin position="341"/>
        <end position="361"/>
    </location>
</feature>
<feature type="transmembrane region" description="Helical" evidence="1">
    <location>
        <begin position="288"/>
        <end position="310"/>
    </location>
</feature>
<proteinExistence type="predicted"/>
<feature type="transmembrane region" description="Helical" evidence="1">
    <location>
        <begin position="168"/>
        <end position="190"/>
    </location>
</feature>
<organism evidence="2 3">
    <name type="scientific">Streptosporangium carneum</name>
    <dbReference type="NCBI Taxonomy" id="47481"/>
    <lineage>
        <taxon>Bacteria</taxon>
        <taxon>Bacillati</taxon>
        <taxon>Actinomycetota</taxon>
        <taxon>Actinomycetes</taxon>
        <taxon>Streptosporangiales</taxon>
        <taxon>Streptosporangiaceae</taxon>
        <taxon>Streptosporangium</taxon>
    </lineage>
</organism>
<evidence type="ECO:0008006" key="4">
    <source>
        <dbReference type="Google" id="ProtNLM"/>
    </source>
</evidence>
<feature type="transmembrane region" description="Helical" evidence="1">
    <location>
        <begin position="83"/>
        <end position="104"/>
    </location>
</feature>
<feature type="transmembrane region" description="Helical" evidence="1">
    <location>
        <begin position="110"/>
        <end position="129"/>
    </location>
</feature>
<dbReference type="AlphaFoldDB" id="A0A9W6MG69"/>
<protein>
    <recommendedName>
        <fullName evidence="4">MFS transporter</fullName>
    </recommendedName>
</protein>
<accession>A0A9W6MG69</accession>
<feature type="transmembrane region" description="Helical" evidence="1">
    <location>
        <begin position="404"/>
        <end position="423"/>
    </location>
</feature>
<feature type="transmembrane region" description="Helical" evidence="1">
    <location>
        <begin position="53"/>
        <end position="76"/>
    </location>
</feature>
<gene>
    <name evidence="2" type="ORF">GCM10017600_68300</name>
</gene>
<dbReference type="SUPFAM" id="SSF103473">
    <property type="entry name" value="MFS general substrate transporter"/>
    <property type="match status" value="1"/>
</dbReference>
<dbReference type="Proteomes" id="UP001143474">
    <property type="component" value="Unassembled WGS sequence"/>
</dbReference>
<reference evidence="2" key="2">
    <citation type="submission" date="2023-01" db="EMBL/GenBank/DDBJ databases">
        <authorList>
            <person name="Sun Q."/>
            <person name="Evtushenko L."/>
        </authorList>
    </citation>
    <scope>NUCLEOTIDE SEQUENCE</scope>
    <source>
        <strain evidence="2">VKM Ac-2007</strain>
    </source>
</reference>
<keyword evidence="1" id="KW-0472">Membrane</keyword>
<dbReference type="InterPro" id="IPR036259">
    <property type="entry name" value="MFS_trans_sf"/>
</dbReference>
<keyword evidence="3" id="KW-1185">Reference proteome</keyword>
<keyword evidence="1" id="KW-0812">Transmembrane</keyword>